<evidence type="ECO:0000313" key="2">
    <source>
        <dbReference type="Proteomes" id="UP000729402"/>
    </source>
</evidence>
<dbReference type="AlphaFoldDB" id="A0A8J5W131"/>
<reference evidence="1" key="1">
    <citation type="journal article" date="2021" name="bioRxiv">
        <title>Whole Genome Assembly and Annotation of Northern Wild Rice, Zizania palustris L., Supports a Whole Genome Duplication in the Zizania Genus.</title>
        <authorList>
            <person name="Haas M."/>
            <person name="Kono T."/>
            <person name="Macchietto M."/>
            <person name="Millas R."/>
            <person name="McGilp L."/>
            <person name="Shao M."/>
            <person name="Duquette J."/>
            <person name="Hirsch C.N."/>
            <person name="Kimball J."/>
        </authorList>
    </citation>
    <scope>NUCLEOTIDE SEQUENCE</scope>
    <source>
        <tissue evidence="1">Fresh leaf tissue</tissue>
    </source>
</reference>
<organism evidence="1 2">
    <name type="scientific">Zizania palustris</name>
    <name type="common">Northern wild rice</name>
    <dbReference type="NCBI Taxonomy" id="103762"/>
    <lineage>
        <taxon>Eukaryota</taxon>
        <taxon>Viridiplantae</taxon>
        <taxon>Streptophyta</taxon>
        <taxon>Embryophyta</taxon>
        <taxon>Tracheophyta</taxon>
        <taxon>Spermatophyta</taxon>
        <taxon>Magnoliopsida</taxon>
        <taxon>Liliopsida</taxon>
        <taxon>Poales</taxon>
        <taxon>Poaceae</taxon>
        <taxon>BOP clade</taxon>
        <taxon>Oryzoideae</taxon>
        <taxon>Oryzeae</taxon>
        <taxon>Zizaniinae</taxon>
        <taxon>Zizania</taxon>
    </lineage>
</organism>
<evidence type="ECO:0000313" key="1">
    <source>
        <dbReference type="EMBL" id="KAG8083551.1"/>
    </source>
</evidence>
<dbReference type="EMBL" id="JAAALK010000085">
    <property type="protein sequence ID" value="KAG8083551.1"/>
    <property type="molecule type" value="Genomic_DNA"/>
</dbReference>
<accession>A0A8J5W131</accession>
<name>A0A8J5W131_ZIZPA</name>
<protein>
    <submittedName>
        <fullName evidence="1">Uncharacterized protein</fullName>
    </submittedName>
</protein>
<keyword evidence="2" id="KW-1185">Reference proteome</keyword>
<dbReference type="Proteomes" id="UP000729402">
    <property type="component" value="Unassembled WGS sequence"/>
</dbReference>
<gene>
    <name evidence="1" type="ORF">GUJ93_ZPchr0015g6925</name>
</gene>
<reference evidence="1" key="2">
    <citation type="submission" date="2021-02" db="EMBL/GenBank/DDBJ databases">
        <authorList>
            <person name="Kimball J.A."/>
            <person name="Haas M.W."/>
            <person name="Macchietto M."/>
            <person name="Kono T."/>
            <person name="Duquette J."/>
            <person name="Shao M."/>
        </authorList>
    </citation>
    <scope>NUCLEOTIDE SEQUENCE</scope>
    <source>
        <tissue evidence="1">Fresh leaf tissue</tissue>
    </source>
</reference>
<sequence>MMSGTNIATAIALNTSATSLWTIMVEGRSIKWLSLIEMERHHPGLCFNCNERYAHGHNKVCHHLFLLQDEEESDEAKTKESMISMHAIKGDDIDETMQVSQSSCNLLDNSLAKFGTSRGRAAGRGGEMF</sequence>
<proteinExistence type="predicted"/>
<comment type="caution">
    <text evidence="1">The sequence shown here is derived from an EMBL/GenBank/DDBJ whole genome shotgun (WGS) entry which is preliminary data.</text>
</comment>